<evidence type="ECO:0000313" key="1">
    <source>
        <dbReference type="EMBL" id="CAB3996410.1"/>
    </source>
</evidence>
<sequence length="503" mass="57190">MAGAPNEVDKVDVNKLFDHLSIDKKSKLKWGSGRQELESFVKTALSPLVGKWSSDDSTHKFKSNGITITFYNVNVNERNTLLIQGNIGEELKNHLLNIANETGDTRLPLIDSLRDFLSKNLDGDENKCKGKCSEIYPIQNEHIKRVGILGSKGQFCAAFYHVHKWGHRKHFCLDEDSCIIAKRTKDHVMELAQEAEKFAEKVKNLDEELGTAFYEEAKQFAAKKLNISAREGKEFVDKTKKFAMKVPKSFDERAKKAVEKQNKAKKATKKQKKAKQLAEEVQQLVEKAEQVAEEAKELVKKAEKAWCFQAKTVVAVVKFEKDGKILYEARYTNCGEKQKHAEDFFQEDIKKGKLGEKVEANPNGTITLYLTLQPCNKSTSIEGTATTPKDKTCCETLENIFNDTLLPKKIKLYVKAANLCRLSLIPENDSDDETLRKNAVDGIEMLMGIGVKFRRVTREDWHYLLSLTNELHNREDLEVHEGRENLDTSVQSIFDQMHKTISS</sequence>
<name>A0A7D9E1A9_PARCT</name>
<proteinExistence type="predicted"/>
<reference evidence="1" key="1">
    <citation type="submission" date="2020-04" db="EMBL/GenBank/DDBJ databases">
        <authorList>
            <person name="Alioto T."/>
            <person name="Alioto T."/>
            <person name="Gomez Garrido J."/>
        </authorList>
    </citation>
    <scope>NUCLEOTIDE SEQUENCE</scope>
    <source>
        <strain evidence="1">A484AB</strain>
    </source>
</reference>
<dbReference type="OrthoDB" id="5956634at2759"/>
<evidence type="ECO:0000313" key="2">
    <source>
        <dbReference type="Proteomes" id="UP001152795"/>
    </source>
</evidence>
<dbReference type="EMBL" id="CACRXK020002863">
    <property type="protein sequence ID" value="CAB3996410.1"/>
    <property type="molecule type" value="Genomic_DNA"/>
</dbReference>
<accession>A0A7D9E1A9</accession>
<comment type="caution">
    <text evidence="1">The sequence shown here is derived from an EMBL/GenBank/DDBJ whole genome shotgun (WGS) entry which is preliminary data.</text>
</comment>
<gene>
    <name evidence="1" type="ORF">PACLA_8A017572</name>
</gene>
<keyword evidence="2" id="KW-1185">Reference proteome</keyword>
<dbReference type="AlphaFoldDB" id="A0A7D9E1A9"/>
<organism evidence="1 2">
    <name type="scientific">Paramuricea clavata</name>
    <name type="common">Red gorgonian</name>
    <name type="synonym">Violescent sea-whip</name>
    <dbReference type="NCBI Taxonomy" id="317549"/>
    <lineage>
        <taxon>Eukaryota</taxon>
        <taxon>Metazoa</taxon>
        <taxon>Cnidaria</taxon>
        <taxon>Anthozoa</taxon>
        <taxon>Octocorallia</taxon>
        <taxon>Malacalcyonacea</taxon>
        <taxon>Plexauridae</taxon>
        <taxon>Paramuricea</taxon>
    </lineage>
</organism>
<dbReference type="Proteomes" id="UP001152795">
    <property type="component" value="Unassembled WGS sequence"/>
</dbReference>
<protein>
    <submittedName>
        <fullName evidence="1">Uncharacterized protein LOC111322856</fullName>
    </submittedName>
</protein>